<evidence type="ECO:0000256" key="13">
    <source>
        <dbReference type="SAM" id="Phobius"/>
    </source>
</evidence>
<evidence type="ECO:0000256" key="6">
    <source>
        <dbReference type="ARBA" id="ARBA00023040"/>
    </source>
</evidence>
<dbReference type="PRINTS" id="PR01177">
    <property type="entry name" value="GABAB1RECPTR"/>
</dbReference>
<keyword evidence="9" id="KW-0325">Glycoprotein</keyword>
<feature type="transmembrane region" description="Helical" evidence="13">
    <location>
        <begin position="618"/>
        <end position="641"/>
    </location>
</feature>
<dbReference type="InterPro" id="IPR028082">
    <property type="entry name" value="Peripla_BP_I"/>
</dbReference>
<comment type="subcellular location">
    <subcellularLocation>
        <location evidence="1">Cell membrane</location>
        <topology evidence="1">Multi-pass membrane protein</topology>
    </subcellularLocation>
</comment>
<dbReference type="AlphaFoldDB" id="A0A2B4T0H3"/>
<evidence type="ECO:0000256" key="1">
    <source>
        <dbReference type="ARBA" id="ARBA00004651"/>
    </source>
</evidence>
<dbReference type="SUPFAM" id="SSF53822">
    <property type="entry name" value="Periplasmic binding protein-like I"/>
    <property type="match status" value="1"/>
</dbReference>
<sequence length="807" mass="91482">MPCITRPSSPRTPIYFGGFFPLSPNKASVPGRALLAAAELALDHVNKSDMLRDYELRMIVKDSKCDPAYTANMFMDLLSQQPNCLMTFGGACSDVTEILAEMSAYRHLAQISYASRSLALSNREKFPTLFRALPSESARNLARVAWVKHFGWQRIATMFEKTSTDLASQSNSQVIRELKEINRTILQSEEITGQHIELDIINLVKNDARIIVGTFYEAKARRVFCQAYKSDLYGARYVWILIGTYSHHWWSVPDPSVGCTKDEMRKAVAYTFIFNNQIFVSEDKKEAHNKTLSGLTTNQFYKQYRDVLHKLNVSSAPNITAYTYDALWTVAVALNKSIPKLDTMGLRLQDFYLNKTGMTNLFVRTIQDIHFLGVTGEVAFFSDGDRYDGMVEILQQHPDGHAVRVGYYDALVRELRLVGKGNLWPDGKIPLDKTITVTNFVQIPLWLIVLTSVLSSLGIFLALFFLGFNLRFRKKRYIKLSSPNLNNVILLGGILMYTTVLLYGLDGRLSPLSYNYVCRARFCLLSLGFTVGFGAMFSKTWRVHQIFTNIKKIRKVVSDFDLFRLLGALVFVDVLLLVTWMTLHPPNRKVITNEGAQISFDRDHKIVLCREECVGPHFTVWIIVFYTFHSLQLVFGLFLAFETRKVSIPALNDSRFIGMSVYNVVLLCAVGVPVSFFTSSHPTVSFSLICAVILFCTTLTLGILFVPKVIQIYKDPDGNPLRRGGKQSSALSHGTPYTRSMEAIQNHAMIEEENKKLRKQVEELEMNLKRIVQGQTSRREPASCQDGEETEEPRAIFGCLSQKTHQE</sequence>
<dbReference type="STRING" id="50429.A0A2B4T0H3"/>
<dbReference type="GO" id="GO:0038039">
    <property type="term" value="C:G protein-coupled receptor heterodimeric complex"/>
    <property type="evidence" value="ECO:0007669"/>
    <property type="project" value="TreeGrafter"/>
</dbReference>
<evidence type="ECO:0000313" key="16">
    <source>
        <dbReference type="Proteomes" id="UP000225706"/>
    </source>
</evidence>
<dbReference type="Gene3D" id="3.40.50.2300">
    <property type="match status" value="2"/>
</dbReference>
<protein>
    <recommendedName>
        <fullName evidence="11">Gamma-aminobutyric acid type B receptor subunit 2</fullName>
    </recommendedName>
</protein>
<evidence type="ECO:0000256" key="9">
    <source>
        <dbReference type="ARBA" id="ARBA00023180"/>
    </source>
</evidence>
<evidence type="ECO:0000256" key="8">
    <source>
        <dbReference type="ARBA" id="ARBA00023170"/>
    </source>
</evidence>
<evidence type="ECO:0000256" key="4">
    <source>
        <dbReference type="ARBA" id="ARBA00022729"/>
    </source>
</evidence>
<keyword evidence="10" id="KW-0807">Transducer</keyword>
<dbReference type="InterPro" id="IPR002455">
    <property type="entry name" value="GPCR3_GABA-B"/>
</dbReference>
<dbReference type="FunFam" id="3.40.50.2300:FF:000063">
    <property type="entry name" value="Gamma-aminobutyric acid type B receptor subunit"/>
    <property type="match status" value="1"/>
</dbReference>
<dbReference type="CDD" id="cd15047">
    <property type="entry name" value="7tmC_GABA-B-like"/>
    <property type="match status" value="1"/>
</dbReference>
<organism evidence="15 16">
    <name type="scientific">Stylophora pistillata</name>
    <name type="common">Smooth cauliflower coral</name>
    <dbReference type="NCBI Taxonomy" id="50429"/>
    <lineage>
        <taxon>Eukaryota</taxon>
        <taxon>Metazoa</taxon>
        <taxon>Cnidaria</taxon>
        <taxon>Anthozoa</taxon>
        <taxon>Hexacorallia</taxon>
        <taxon>Scleractinia</taxon>
        <taxon>Astrocoeniina</taxon>
        <taxon>Pocilloporidae</taxon>
        <taxon>Stylophora</taxon>
    </lineage>
</organism>
<dbReference type="InterPro" id="IPR001828">
    <property type="entry name" value="ANF_lig-bd_rcpt"/>
</dbReference>
<keyword evidence="2" id="KW-1003">Cell membrane</keyword>
<keyword evidence="3 13" id="KW-0812">Transmembrane</keyword>
<keyword evidence="4" id="KW-0732">Signal</keyword>
<dbReference type="GO" id="GO:0007214">
    <property type="term" value="P:gamma-aminobutyric acid signaling pathway"/>
    <property type="evidence" value="ECO:0007669"/>
    <property type="project" value="TreeGrafter"/>
</dbReference>
<keyword evidence="6" id="KW-0297">G-protein coupled receptor</keyword>
<evidence type="ECO:0000256" key="12">
    <source>
        <dbReference type="SAM" id="MobiDB-lite"/>
    </source>
</evidence>
<evidence type="ECO:0000313" key="15">
    <source>
        <dbReference type="EMBL" id="PFX34288.1"/>
    </source>
</evidence>
<accession>A0A2B4T0H3</accession>
<comment type="caution">
    <text evidence="15">The sequence shown here is derived from an EMBL/GenBank/DDBJ whole genome shotgun (WGS) entry which is preliminary data.</text>
</comment>
<dbReference type="PROSITE" id="PS50259">
    <property type="entry name" value="G_PROTEIN_RECEP_F3_4"/>
    <property type="match status" value="1"/>
</dbReference>
<dbReference type="EMBL" id="LSMT01000005">
    <property type="protein sequence ID" value="PFX34288.1"/>
    <property type="molecule type" value="Genomic_DNA"/>
</dbReference>
<keyword evidence="7 13" id="KW-0472">Membrane</keyword>
<dbReference type="CDD" id="cd06366">
    <property type="entry name" value="PBP1_GABAb_receptor"/>
    <property type="match status" value="1"/>
</dbReference>
<evidence type="ECO:0000256" key="7">
    <source>
        <dbReference type="ARBA" id="ARBA00023136"/>
    </source>
</evidence>
<evidence type="ECO:0000256" key="2">
    <source>
        <dbReference type="ARBA" id="ARBA00022475"/>
    </source>
</evidence>
<feature type="transmembrane region" description="Helical" evidence="13">
    <location>
        <begin position="562"/>
        <end position="583"/>
    </location>
</feature>
<dbReference type="OrthoDB" id="2150267at2759"/>
<feature type="domain" description="G-protein coupled receptors family 3 profile" evidence="14">
    <location>
        <begin position="447"/>
        <end position="719"/>
    </location>
</feature>
<dbReference type="Proteomes" id="UP000225706">
    <property type="component" value="Unassembled WGS sequence"/>
</dbReference>
<feature type="transmembrane region" description="Helical" evidence="13">
    <location>
        <begin position="487"/>
        <end position="504"/>
    </location>
</feature>
<evidence type="ECO:0000256" key="11">
    <source>
        <dbReference type="ARBA" id="ARBA00073785"/>
    </source>
</evidence>
<dbReference type="GO" id="GO:0004965">
    <property type="term" value="F:G protein-coupled GABA receptor activity"/>
    <property type="evidence" value="ECO:0007669"/>
    <property type="project" value="InterPro"/>
</dbReference>
<proteinExistence type="predicted"/>
<dbReference type="InterPro" id="IPR017978">
    <property type="entry name" value="GPCR_3_C"/>
</dbReference>
<keyword evidence="16" id="KW-1185">Reference proteome</keyword>
<evidence type="ECO:0000256" key="5">
    <source>
        <dbReference type="ARBA" id="ARBA00022989"/>
    </source>
</evidence>
<feature type="transmembrane region" description="Helical" evidence="13">
    <location>
        <begin position="661"/>
        <end position="678"/>
    </location>
</feature>
<evidence type="ECO:0000256" key="10">
    <source>
        <dbReference type="ARBA" id="ARBA00023224"/>
    </source>
</evidence>
<evidence type="ECO:0000259" key="14">
    <source>
        <dbReference type="PROSITE" id="PS50259"/>
    </source>
</evidence>
<dbReference type="PANTHER" id="PTHR10519:SF20">
    <property type="entry name" value="G-PROTEIN COUPLED RECEPTOR 156-RELATED"/>
    <property type="match status" value="1"/>
</dbReference>
<dbReference type="Pfam" id="PF00003">
    <property type="entry name" value="7tm_3"/>
    <property type="match status" value="1"/>
</dbReference>
<dbReference type="FunFam" id="3.40.50.2300:FF:000379">
    <property type="entry name" value="Gamma-aminobutyric acid B receptor"/>
    <property type="match status" value="1"/>
</dbReference>
<dbReference type="PRINTS" id="PR01176">
    <property type="entry name" value="GABABRECEPTR"/>
</dbReference>
<keyword evidence="5 13" id="KW-1133">Transmembrane helix</keyword>
<keyword evidence="8 15" id="KW-0675">Receptor</keyword>
<reference evidence="16" key="1">
    <citation type="journal article" date="2017" name="bioRxiv">
        <title>Comparative analysis of the genomes of Stylophora pistillata and Acropora digitifera provides evidence for extensive differences between species of corals.</title>
        <authorList>
            <person name="Voolstra C.R."/>
            <person name="Li Y."/>
            <person name="Liew Y.J."/>
            <person name="Baumgarten S."/>
            <person name="Zoccola D."/>
            <person name="Flot J.-F."/>
            <person name="Tambutte S."/>
            <person name="Allemand D."/>
            <person name="Aranda M."/>
        </authorList>
    </citation>
    <scope>NUCLEOTIDE SEQUENCE [LARGE SCALE GENOMIC DNA]</scope>
</reference>
<dbReference type="Pfam" id="PF01094">
    <property type="entry name" value="ANF_receptor"/>
    <property type="match status" value="1"/>
</dbReference>
<feature type="transmembrane region" description="Helical" evidence="13">
    <location>
        <begin position="443"/>
        <end position="466"/>
    </location>
</feature>
<feature type="transmembrane region" description="Helical" evidence="13">
    <location>
        <begin position="524"/>
        <end position="541"/>
    </location>
</feature>
<dbReference type="PANTHER" id="PTHR10519">
    <property type="entry name" value="GABA-B RECEPTOR"/>
    <property type="match status" value="1"/>
</dbReference>
<gene>
    <name evidence="15" type="primary">GABBR2</name>
    <name evidence="15" type="ORF">AWC38_SpisGene809</name>
</gene>
<name>A0A2B4T0H3_STYPI</name>
<evidence type="ECO:0000256" key="3">
    <source>
        <dbReference type="ARBA" id="ARBA00022692"/>
    </source>
</evidence>
<feature type="transmembrane region" description="Helical" evidence="13">
    <location>
        <begin position="684"/>
        <end position="706"/>
    </location>
</feature>
<feature type="region of interest" description="Disordered" evidence="12">
    <location>
        <begin position="772"/>
        <end position="807"/>
    </location>
</feature>